<protein>
    <submittedName>
        <fullName evidence="1">Uncharacterized protein</fullName>
    </submittedName>
</protein>
<dbReference type="AlphaFoldDB" id="A0A7W7T4M7"/>
<reference evidence="1 2" key="1">
    <citation type="submission" date="2020-08" db="EMBL/GenBank/DDBJ databases">
        <title>Sequencing the genomes of 1000 actinobacteria strains.</title>
        <authorList>
            <person name="Klenk H.-P."/>
        </authorList>
    </citation>
    <scope>NUCLEOTIDE SEQUENCE [LARGE SCALE GENOMIC DNA]</scope>
    <source>
        <strain evidence="1 2">DSM 45084</strain>
    </source>
</reference>
<sequence length="100" mass="10636">MGHGAATARFVNRTTATTTVWLRPLTERALPSARLIDIVDGAPVTDMYDVGPGADVLLELRLIRPAKARLAVTVRLPVSWGRPGGQVGPSVAFLLPAPVR</sequence>
<evidence type="ECO:0000313" key="1">
    <source>
        <dbReference type="EMBL" id="MBB4965952.1"/>
    </source>
</evidence>
<evidence type="ECO:0000313" key="2">
    <source>
        <dbReference type="Proteomes" id="UP000542674"/>
    </source>
</evidence>
<accession>A0A7W7T4M7</accession>
<dbReference type="RefSeq" id="WP_184669692.1">
    <property type="nucleotide sequence ID" value="NZ_BAABAI010000002.1"/>
</dbReference>
<dbReference type="EMBL" id="JACHJS010000001">
    <property type="protein sequence ID" value="MBB4965952.1"/>
    <property type="molecule type" value="Genomic_DNA"/>
</dbReference>
<name>A0A7W7T4M7_9PSEU</name>
<comment type="caution">
    <text evidence="1">The sequence shown here is derived from an EMBL/GenBank/DDBJ whole genome shotgun (WGS) entry which is preliminary data.</text>
</comment>
<gene>
    <name evidence="1" type="ORF">F4559_003311</name>
</gene>
<proteinExistence type="predicted"/>
<dbReference type="Proteomes" id="UP000542674">
    <property type="component" value="Unassembled WGS sequence"/>
</dbReference>
<organism evidence="1 2">
    <name type="scientific">Saccharothrix violaceirubra</name>
    <dbReference type="NCBI Taxonomy" id="413306"/>
    <lineage>
        <taxon>Bacteria</taxon>
        <taxon>Bacillati</taxon>
        <taxon>Actinomycetota</taxon>
        <taxon>Actinomycetes</taxon>
        <taxon>Pseudonocardiales</taxon>
        <taxon>Pseudonocardiaceae</taxon>
        <taxon>Saccharothrix</taxon>
    </lineage>
</organism>
<keyword evidence="2" id="KW-1185">Reference proteome</keyword>